<proteinExistence type="predicted"/>
<accession>A0A3N4IZD2</accession>
<dbReference type="EMBL" id="ML120528">
    <property type="protein sequence ID" value="RPA90367.1"/>
    <property type="molecule type" value="Genomic_DNA"/>
</dbReference>
<reference evidence="2 3" key="1">
    <citation type="journal article" date="2018" name="Nat. Ecol. Evol.">
        <title>Pezizomycetes genomes reveal the molecular basis of ectomycorrhizal truffle lifestyle.</title>
        <authorList>
            <person name="Murat C."/>
            <person name="Payen T."/>
            <person name="Noel B."/>
            <person name="Kuo A."/>
            <person name="Morin E."/>
            <person name="Chen J."/>
            <person name="Kohler A."/>
            <person name="Krizsan K."/>
            <person name="Balestrini R."/>
            <person name="Da Silva C."/>
            <person name="Montanini B."/>
            <person name="Hainaut M."/>
            <person name="Levati E."/>
            <person name="Barry K.W."/>
            <person name="Belfiori B."/>
            <person name="Cichocki N."/>
            <person name="Clum A."/>
            <person name="Dockter R.B."/>
            <person name="Fauchery L."/>
            <person name="Guy J."/>
            <person name="Iotti M."/>
            <person name="Le Tacon F."/>
            <person name="Lindquist E.A."/>
            <person name="Lipzen A."/>
            <person name="Malagnac F."/>
            <person name="Mello A."/>
            <person name="Molinier V."/>
            <person name="Miyauchi S."/>
            <person name="Poulain J."/>
            <person name="Riccioni C."/>
            <person name="Rubini A."/>
            <person name="Sitrit Y."/>
            <person name="Splivallo R."/>
            <person name="Traeger S."/>
            <person name="Wang M."/>
            <person name="Zifcakova L."/>
            <person name="Wipf D."/>
            <person name="Zambonelli A."/>
            <person name="Paolocci F."/>
            <person name="Nowrousian M."/>
            <person name="Ottonello S."/>
            <person name="Baldrian P."/>
            <person name="Spatafora J.W."/>
            <person name="Henrissat B."/>
            <person name="Nagy L.G."/>
            <person name="Aury J.M."/>
            <person name="Wincker P."/>
            <person name="Grigoriev I.V."/>
            <person name="Bonfante P."/>
            <person name="Martin F.M."/>
        </authorList>
    </citation>
    <scope>NUCLEOTIDE SEQUENCE [LARGE SCALE GENOMIC DNA]</scope>
    <source>
        <strain evidence="2 3">120613-1</strain>
    </source>
</reference>
<dbReference type="AlphaFoldDB" id="A0A3N4IZD2"/>
<gene>
    <name evidence="2" type="ORF">L873DRAFT_1795520</name>
</gene>
<evidence type="ECO:0000313" key="3">
    <source>
        <dbReference type="Proteomes" id="UP000276215"/>
    </source>
</evidence>
<dbReference type="OrthoDB" id="5418367at2759"/>
<keyword evidence="3" id="KW-1185">Reference proteome</keyword>
<sequence>MSMWCGSDCSGSREWRAVPIQVKNGSPVLASSVSGYQGRHDSSHIPASRSPKKRLRPKTPSPPASPKVNITPVNVDWAKDSSIIRTGSLMDTNLNQQPLLHETKPADVMELPAWIRDLGPKQMLELQAENEGTLRMGKISNHALANWMSRYPELVESDDLHYEYNFLTQSFHIKCMALPTHDSLQIYFAREVVLSLAERFGRAQAGTMVVVASGTTFSGFTGDGFGTSRKLPDAYIQLPDGRFPTVVCEAGWAESHEDLMQDARLWLLHTNGETRIVIVISFTEKNPKTGAASVNPDCRPTVSTTDSEENEQSVLDSIDHKTDLNDLAQRLFELNQQGKLQHPLLGKINASLHIYKACGGGEDIVESFATTLLPPPPEESSAPNEFGITIKDLLGNHVPEGHNPADEIVFGLADLQQVMQSSIPRTTRLRATDRAIKLLKSTVGLDEEATFAQRKRIRYGE</sequence>
<evidence type="ECO:0000313" key="2">
    <source>
        <dbReference type="EMBL" id="RPA90367.1"/>
    </source>
</evidence>
<name>A0A3N4IZD2_9PEZI</name>
<evidence type="ECO:0000256" key="1">
    <source>
        <dbReference type="SAM" id="MobiDB-lite"/>
    </source>
</evidence>
<organism evidence="2 3">
    <name type="scientific">Choiromyces venosus 120613-1</name>
    <dbReference type="NCBI Taxonomy" id="1336337"/>
    <lineage>
        <taxon>Eukaryota</taxon>
        <taxon>Fungi</taxon>
        <taxon>Dikarya</taxon>
        <taxon>Ascomycota</taxon>
        <taxon>Pezizomycotina</taxon>
        <taxon>Pezizomycetes</taxon>
        <taxon>Pezizales</taxon>
        <taxon>Tuberaceae</taxon>
        <taxon>Choiromyces</taxon>
    </lineage>
</organism>
<protein>
    <submittedName>
        <fullName evidence="2">Uncharacterized protein</fullName>
    </submittedName>
</protein>
<feature type="region of interest" description="Disordered" evidence="1">
    <location>
        <begin position="289"/>
        <end position="309"/>
    </location>
</feature>
<dbReference type="Proteomes" id="UP000276215">
    <property type="component" value="Unassembled WGS sequence"/>
</dbReference>
<feature type="region of interest" description="Disordered" evidence="1">
    <location>
        <begin position="28"/>
        <end position="69"/>
    </location>
</feature>